<protein>
    <submittedName>
        <fullName evidence="2">Amino acid ABC transporter substrate-binding protein (PAAT family)</fullName>
    </submittedName>
</protein>
<dbReference type="Proteomes" id="UP000295506">
    <property type="component" value="Unassembled WGS sequence"/>
</dbReference>
<keyword evidence="3" id="KW-1185">Reference proteome</keyword>
<reference evidence="1 3" key="1">
    <citation type="journal article" date="2016" name="Front. Microbiol.">
        <title>Genome Sequence of the Piezophilic, Mesophilic Sulfate-Reducing Bacterium Desulfovibrio indicus J2T.</title>
        <authorList>
            <person name="Cao J."/>
            <person name="Maignien L."/>
            <person name="Shao Z."/>
            <person name="Alain K."/>
            <person name="Jebbar M."/>
        </authorList>
    </citation>
    <scope>NUCLEOTIDE SEQUENCE [LARGE SCALE GENOMIC DNA]</scope>
    <source>
        <strain evidence="1 3">J2</strain>
    </source>
</reference>
<dbReference type="PANTHER" id="PTHR35936:SF35">
    <property type="entry name" value="L-CYSTINE-BINDING PROTEIN TCYJ"/>
    <property type="match status" value="1"/>
</dbReference>
<evidence type="ECO:0000313" key="2">
    <source>
        <dbReference type="EMBL" id="TDT91826.1"/>
    </source>
</evidence>
<dbReference type="Gene3D" id="3.40.190.10">
    <property type="entry name" value="Periplasmic binding protein-like II"/>
    <property type="match status" value="2"/>
</dbReference>
<dbReference type="PANTHER" id="PTHR35936">
    <property type="entry name" value="MEMBRANE-BOUND LYTIC MUREIN TRANSGLYCOSYLASE F"/>
    <property type="match status" value="1"/>
</dbReference>
<gene>
    <name evidence="1" type="ORF">AWY79_06795</name>
    <name evidence="2" type="ORF">EDC59_101228</name>
</gene>
<organism evidence="2 4">
    <name type="scientific">Pseudodesulfovibrio indicus</name>
    <dbReference type="NCBI Taxonomy" id="1716143"/>
    <lineage>
        <taxon>Bacteria</taxon>
        <taxon>Pseudomonadati</taxon>
        <taxon>Thermodesulfobacteriota</taxon>
        <taxon>Desulfovibrionia</taxon>
        <taxon>Desulfovibrionales</taxon>
        <taxon>Desulfovibrionaceae</taxon>
    </lineage>
</organism>
<name>A0A126QLI0_9BACT</name>
<dbReference type="SUPFAM" id="SSF53850">
    <property type="entry name" value="Periplasmic binding protein-like II"/>
    <property type="match status" value="1"/>
</dbReference>
<reference evidence="2 4" key="2">
    <citation type="submission" date="2019-03" db="EMBL/GenBank/DDBJ databases">
        <title>Genomic Encyclopedia of Type Strains, Phase IV (KMG-IV): sequencing the most valuable type-strain genomes for metagenomic binning, comparative biology and taxonomic classification.</title>
        <authorList>
            <person name="Goeker M."/>
        </authorList>
    </citation>
    <scope>NUCLEOTIDE SEQUENCE [LARGE SCALE GENOMIC DNA]</scope>
    <source>
        <strain evidence="2 4">DSM 101483</strain>
    </source>
</reference>
<dbReference type="AlphaFoldDB" id="A0A126QLI0"/>
<dbReference type="EMBL" id="SOBK01000001">
    <property type="protein sequence ID" value="TDT91826.1"/>
    <property type="molecule type" value="Genomic_DNA"/>
</dbReference>
<sequence length="230" mass="25288">MRILLIGILTLLLCFPASAGQRLVFGYGGSSLSLGSLKVLEAAYGRMGIEVAGKKLPAARSLALADKGELDGEVNRIAAIERDYPDLIRVDVPINSVEGVVVTNGRTLENTNLETLRTMRVGIKIGNKYAELLTEGFPELTRMPDENKLMQLLLAGRLDALLVDRPWALTQVRTPDGDRLRINESPLAVIPLYHYLHARHAGLVPGITAELRSMRDSGEIDRIQREQGIR</sequence>
<dbReference type="Proteomes" id="UP000055611">
    <property type="component" value="Chromosome"/>
</dbReference>
<dbReference type="RefSeq" id="WP_066801875.1">
    <property type="nucleotide sequence ID" value="NZ_CP014206.1"/>
</dbReference>
<dbReference type="KEGG" id="dej:AWY79_06795"/>
<accession>A0A126QLI0</accession>
<dbReference type="EMBL" id="CP014206">
    <property type="protein sequence ID" value="AMK10832.1"/>
    <property type="molecule type" value="Genomic_DNA"/>
</dbReference>
<proteinExistence type="predicted"/>
<evidence type="ECO:0000313" key="3">
    <source>
        <dbReference type="Proteomes" id="UP000055611"/>
    </source>
</evidence>
<evidence type="ECO:0000313" key="4">
    <source>
        <dbReference type="Proteomes" id="UP000295506"/>
    </source>
</evidence>
<dbReference type="OrthoDB" id="368476at2"/>
<evidence type="ECO:0000313" key="1">
    <source>
        <dbReference type="EMBL" id="AMK10832.1"/>
    </source>
</evidence>